<dbReference type="Proteomes" id="UP000552709">
    <property type="component" value="Unassembled WGS sequence"/>
</dbReference>
<dbReference type="RefSeq" id="WP_184129384.1">
    <property type="nucleotide sequence ID" value="NZ_JACHFL010000003.1"/>
</dbReference>
<name>A0A7W8JVK8_9DEIO</name>
<comment type="caution">
    <text evidence="1">The sequence shown here is derived from an EMBL/GenBank/DDBJ whole genome shotgun (WGS) entry which is preliminary data.</text>
</comment>
<reference evidence="1 2" key="1">
    <citation type="submission" date="2020-08" db="EMBL/GenBank/DDBJ databases">
        <title>Genomic Encyclopedia of Type Strains, Phase IV (KMG-IV): sequencing the most valuable type-strain genomes for metagenomic binning, comparative biology and taxonomic classification.</title>
        <authorList>
            <person name="Goeker M."/>
        </authorList>
    </citation>
    <scope>NUCLEOTIDE SEQUENCE [LARGE SCALE GENOMIC DNA]</scope>
    <source>
        <strain evidence="1 2">DSM 27939</strain>
    </source>
</reference>
<accession>A0A7W8JVK8</accession>
<evidence type="ECO:0000313" key="2">
    <source>
        <dbReference type="Proteomes" id="UP000552709"/>
    </source>
</evidence>
<organism evidence="1 2">
    <name type="scientific">Deinococcus humi</name>
    <dbReference type="NCBI Taxonomy" id="662880"/>
    <lineage>
        <taxon>Bacteria</taxon>
        <taxon>Thermotogati</taxon>
        <taxon>Deinococcota</taxon>
        <taxon>Deinococci</taxon>
        <taxon>Deinococcales</taxon>
        <taxon>Deinococcaceae</taxon>
        <taxon>Deinococcus</taxon>
    </lineage>
</organism>
<gene>
    <name evidence="1" type="ORF">HNQ08_001549</name>
</gene>
<protein>
    <submittedName>
        <fullName evidence="1">Uncharacterized protein</fullName>
    </submittedName>
</protein>
<keyword evidence="2" id="KW-1185">Reference proteome</keyword>
<evidence type="ECO:0000313" key="1">
    <source>
        <dbReference type="EMBL" id="MBB5362454.1"/>
    </source>
</evidence>
<sequence length="68" mass="7298">MPHAVSTFGPEMQIAKDLLRDARHAHGSLLSRAQTHPVLKAAQNDLLGVEARCRNVQMLQAGAPLGSD</sequence>
<proteinExistence type="predicted"/>
<dbReference type="EMBL" id="JACHFL010000003">
    <property type="protein sequence ID" value="MBB5362454.1"/>
    <property type="molecule type" value="Genomic_DNA"/>
</dbReference>
<dbReference type="AlphaFoldDB" id="A0A7W8JVK8"/>